<dbReference type="OrthoDB" id="691673at2759"/>
<dbReference type="HOGENOM" id="CLU_017584_0_6_1"/>
<accession>A0A061HH08</accession>
<dbReference type="SUPFAM" id="SSF53383">
    <property type="entry name" value="PLP-dependent transferases"/>
    <property type="match status" value="1"/>
</dbReference>
<gene>
    <name evidence="7" type="ORF">PFL1_02593</name>
</gene>
<comment type="cofactor">
    <cofactor evidence="1">
        <name>pyridoxal 5'-phosphate</name>
        <dbReference type="ChEBI" id="CHEBI:597326"/>
    </cofactor>
</comment>
<reference evidence="7 8" key="1">
    <citation type="journal article" date="2013" name="Plant Cell">
        <title>The transition from a phytopathogenic smut ancestor to an anamorphic biocontrol agent deciphered by comparative whole-genome analysis.</title>
        <authorList>
            <person name="Lefebvre F."/>
            <person name="Joly D.L."/>
            <person name="Labbe C."/>
            <person name="Teichmann B."/>
            <person name="Linning R."/>
            <person name="Belzile F."/>
            <person name="Bakkeren G."/>
            <person name="Belanger R.R."/>
        </authorList>
    </citation>
    <scope>NUCLEOTIDE SEQUENCE [LARGE SCALE GENOMIC DNA]</scope>
    <source>
        <strain evidence="7 8">PF-1</strain>
    </source>
</reference>
<sequence length="493" mass="53456">MTAPTSASAKPIDYRSLLSQTARNRMPSAIRSLYPAELIPDMISLLSGKPNAETFPFHRILLELKPRGPDGIIETIPIEGADLDVALQYGPTAGIPKLVDWVEEFQSRLHHRPRVTKAAPGVHGEAWRCSFGTGSQDLLTKTFEALTDPGDSVIVESPAYSGILPSLVSLKARIFEAHTDAEGVDPIYLEQLLSDWASAEATRTSPFPKFIYTAPTGANPSGTTASEGRKRAVLSVARKHGLIILEDDPYYFLSFPGLGEDPVTRTRSKSYFALEQEEEDQWGKGRVLRFDSFSKILSAGLRLGFCTGPTELVDAIDADTSIRNLQPSGASQGIALALLSRWGIDGFLRHADSVAHFYKARLDQFEAKARHHLCASPSVAEWVTPSAGMFLWIKLKLPPTRPSDSGDGDVDEGDTLDLIGQKAKAAGVLALPGVAFMPPPSATGAGLASGTKRTSPYVRTSFSIVPMERVDAAFERLRTVVVQAWQEAGLEMI</sequence>
<dbReference type="GO" id="GO:0008483">
    <property type="term" value="F:transaminase activity"/>
    <property type="evidence" value="ECO:0007669"/>
    <property type="project" value="UniProtKB-KW"/>
</dbReference>
<keyword evidence="3" id="KW-0032">Aminotransferase</keyword>
<dbReference type="AlphaFoldDB" id="A0A061HH08"/>
<evidence type="ECO:0000256" key="5">
    <source>
        <dbReference type="ARBA" id="ARBA00022898"/>
    </source>
</evidence>
<dbReference type="Proteomes" id="UP000053664">
    <property type="component" value="Unassembled WGS sequence"/>
</dbReference>
<evidence type="ECO:0000259" key="6">
    <source>
        <dbReference type="Pfam" id="PF00155"/>
    </source>
</evidence>
<evidence type="ECO:0000313" key="7">
    <source>
        <dbReference type="EMBL" id="EPQ29921.1"/>
    </source>
</evidence>
<dbReference type="InterPro" id="IPR015424">
    <property type="entry name" value="PyrdxlP-dep_Trfase"/>
</dbReference>
<dbReference type="GeneID" id="19316712"/>
<proteinExistence type="inferred from homology"/>
<dbReference type="PANTHER" id="PTHR42790">
    <property type="entry name" value="AMINOTRANSFERASE"/>
    <property type="match status" value="1"/>
</dbReference>
<dbReference type="PANTHER" id="PTHR42790:SF19">
    <property type="entry name" value="KYNURENINE_ALPHA-AMINOADIPATE AMINOTRANSFERASE, MITOCHONDRIAL"/>
    <property type="match status" value="1"/>
</dbReference>
<keyword evidence="4" id="KW-0808">Transferase</keyword>
<keyword evidence="5" id="KW-0663">Pyridoxal phosphate</keyword>
<comment type="similarity">
    <text evidence="2">Belongs to the class-I pyridoxal-phosphate-dependent aminotransferase family.</text>
</comment>
<name>A0A061HH08_9BASI</name>
<dbReference type="GO" id="GO:1901605">
    <property type="term" value="P:alpha-amino acid metabolic process"/>
    <property type="evidence" value="ECO:0007669"/>
    <property type="project" value="TreeGrafter"/>
</dbReference>
<evidence type="ECO:0000313" key="8">
    <source>
        <dbReference type="Proteomes" id="UP000053664"/>
    </source>
</evidence>
<dbReference type="EMBL" id="KE361629">
    <property type="protein sequence ID" value="EPQ29921.1"/>
    <property type="molecule type" value="Genomic_DNA"/>
</dbReference>
<dbReference type="CDD" id="cd00609">
    <property type="entry name" value="AAT_like"/>
    <property type="match status" value="1"/>
</dbReference>
<evidence type="ECO:0000256" key="3">
    <source>
        <dbReference type="ARBA" id="ARBA00022576"/>
    </source>
</evidence>
<evidence type="ECO:0000256" key="4">
    <source>
        <dbReference type="ARBA" id="ARBA00022679"/>
    </source>
</evidence>
<dbReference type="KEGG" id="pfp:PFL1_02593"/>
<organism evidence="7 8">
    <name type="scientific">Pseudozyma flocculosa PF-1</name>
    <dbReference type="NCBI Taxonomy" id="1277687"/>
    <lineage>
        <taxon>Eukaryota</taxon>
        <taxon>Fungi</taxon>
        <taxon>Dikarya</taxon>
        <taxon>Basidiomycota</taxon>
        <taxon>Ustilaginomycotina</taxon>
        <taxon>Ustilaginomycetes</taxon>
        <taxon>Ustilaginales</taxon>
        <taxon>Ustilaginaceae</taxon>
        <taxon>Pseudozyma</taxon>
    </lineage>
</organism>
<dbReference type="InterPro" id="IPR004839">
    <property type="entry name" value="Aminotransferase_I/II_large"/>
</dbReference>
<dbReference type="Gene3D" id="3.40.640.10">
    <property type="entry name" value="Type I PLP-dependent aspartate aminotransferase-like (Major domain)"/>
    <property type="match status" value="1"/>
</dbReference>
<dbReference type="InterPro" id="IPR050859">
    <property type="entry name" value="Class-I_PLP-dep_aminotransf"/>
</dbReference>
<dbReference type="GO" id="GO:0030170">
    <property type="term" value="F:pyridoxal phosphate binding"/>
    <property type="evidence" value="ECO:0007669"/>
    <property type="project" value="InterPro"/>
</dbReference>
<dbReference type="InterPro" id="IPR015421">
    <property type="entry name" value="PyrdxlP-dep_Trfase_major"/>
</dbReference>
<dbReference type="eggNOG" id="KOG0634">
    <property type="taxonomic scope" value="Eukaryota"/>
</dbReference>
<feature type="domain" description="Aminotransferase class I/classII large" evidence="6">
    <location>
        <begin position="129"/>
        <end position="396"/>
    </location>
</feature>
<evidence type="ECO:0000256" key="2">
    <source>
        <dbReference type="ARBA" id="ARBA00007441"/>
    </source>
</evidence>
<protein>
    <recommendedName>
        <fullName evidence="6">Aminotransferase class I/classII large domain-containing protein</fullName>
    </recommendedName>
</protein>
<dbReference type="RefSeq" id="XP_007878300.1">
    <property type="nucleotide sequence ID" value="XM_007880109.1"/>
</dbReference>
<evidence type="ECO:0000256" key="1">
    <source>
        <dbReference type="ARBA" id="ARBA00001933"/>
    </source>
</evidence>
<dbReference type="Pfam" id="PF00155">
    <property type="entry name" value="Aminotran_1_2"/>
    <property type="match status" value="1"/>
</dbReference>